<dbReference type="Pfam" id="PF05222">
    <property type="entry name" value="AlaDh_PNT_N"/>
    <property type="match status" value="1"/>
</dbReference>
<dbReference type="SMART" id="SM01003">
    <property type="entry name" value="AlaDh_PNT_N"/>
    <property type="match status" value="1"/>
</dbReference>
<evidence type="ECO:0000256" key="12">
    <source>
        <dbReference type="ARBA" id="ARBA00023136"/>
    </source>
</evidence>
<comment type="catalytic activity">
    <reaction evidence="13">
        <text>NAD(+) + NADPH + H(+)(in) = NADH + NADP(+) + H(+)(out)</text>
        <dbReference type="Rhea" id="RHEA:47992"/>
        <dbReference type="ChEBI" id="CHEBI:15378"/>
        <dbReference type="ChEBI" id="CHEBI:57540"/>
        <dbReference type="ChEBI" id="CHEBI:57783"/>
        <dbReference type="ChEBI" id="CHEBI:57945"/>
        <dbReference type="ChEBI" id="CHEBI:58349"/>
        <dbReference type="EC" id="7.1.1.1"/>
    </reaction>
</comment>
<reference evidence="18" key="1">
    <citation type="journal article" date="2019" name="Int. J. Syst. Evol. Microbiol.">
        <title>The Global Catalogue of Microorganisms (GCM) 10K type strain sequencing project: providing services to taxonomists for standard genome sequencing and annotation.</title>
        <authorList>
            <consortium name="The Broad Institute Genomics Platform"/>
            <consortium name="The Broad Institute Genome Sequencing Center for Infectious Disease"/>
            <person name="Wu L."/>
            <person name="Ma J."/>
        </authorList>
    </citation>
    <scope>NUCLEOTIDE SEQUENCE [LARGE SCALE GENOMIC DNA]</scope>
    <source>
        <strain evidence="18">CCUG 50347</strain>
    </source>
</reference>
<dbReference type="SMART" id="SM01002">
    <property type="entry name" value="AlaDh_PNT_C"/>
    <property type="match status" value="1"/>
</dbReference>
<evidence type="ECO:0000256" key="3">
    <source>
        <dbReference type="ARBA" id="ARBA00012943"/>
    </source>
</evidence>
<comment type="function">
    <text evidence="1">The transhydrogenation between NADH and NADP is coupled to respiration and ATP hydrolysis and functions as a proton pump across the membrane.</text>
</comment>
<keyword evidence="7" id="KW-0547">Nucleotide-binding</keyword>
<evidence type="ECO:0000256" key="11">
    <source>
        <dbReference type="ARBA" id="ARBA00023027"/>
    </source>
</evidence>
<dbReference type="EC" id="7.1.1.1" evidence="3"/>
<dbReference type="PANTHER" id="PTHR10160:SF19">
    <property type="entry name" value="PROTON-TRANSLOCATING NAD(P)(+) TRANSHYDROGENASE"/>
    <property type="match status" value="1"/>
</dbReference>
<keyword evidence="6 14" id="KW-0812">Transmembrane</keyword>
<evidence type="ECO:0000256" key="13">
    <source>
        <dbReference type="ARBA" id="ARBA00048202"/>
    </source>
</evidence>
<proteinExistence type="predicted"/>
<comment type="subcellular location">
    <subcellularLocation>
        <location evidence="2">Cell inner membrane</location>
        <topology evidence="2">Multi-pass membrane protein</topology>
    </subcellularLocation>
</comment>
<keyword evidence="11" id="KW-0520">NAD</keyword>
<feature type="transmembrane region" description="Helical" evidence="14">
    <location>
        <begin position="475"/>
        <end position="497"/>
    </location>
</feature>
<keyword evidence="12 14" id="KW-0472">Membrane</keyword>
<keyword evidence="10 14" id="KW-1133">Transmembrane helix</keyword>
<evidence type="ECO:0000256" key="5">
    <source>
        <dbReference type="ARBA" id="ARBA00022519"/>
    </source>
</evidence>
<dbReference type="SUPFAM" id="SSF51735">
    <property type="entry name" value="NAD(P)-binding Rossmann-fold domains"/>
    <property type="match status" value="1"/>
</dbReference>
<dbReference type="InterPro" id="IPR007698">
    <property type="entry name" value="AlaDH/PNT_NAD(H)-bd"/>
</dbReference>
<evidence type="ECO:0000256" key="4">
    <source>
        <dbReference type="ARBA" id="ARBA00022475"/>
    </source>
</evidence>
<feature type="domain" description="Alanine dehydrogenase/pyridine nucleotide transhydrogenase N-terminal" evidence="16">
    <location>
        <begin position="4"/>
        <end position="134"/>
    </location>
</feature>
<evidence type="ECO:0000256" key="2">
    <source>
        <dbReference type="ARBA" id="ARBA00004429"/>
    </source>
</evidence>
<comment type="caution">
    <text evidence="17">The sequence shown here is derived from an EMBL/GenBank/DDBJ whole genome shotgun (WGS) entry which is preliminary data.</text>
</comment>
<keyword evidence="18" id="KW-1185">Reference proteome</keyword>
<evidence type="ECO:0000259" key="16">
    <source>
        <dbReference type="SMART" id="SM01003"/>
    </source>
</evidence>
<accession>A0ABV9RAF7</accession>
<dbReference type="InterPro" id="IPR036291">
    <property type="entry name" value="NAD(P)-bd_dom_sf"/>
</dbReference>
<evidence type="ECO:0000259" key="15">
    <source>
        <dbReference type="SMART" id="SM01002"/>
    </source>
</evidence>
<feature type="domain" description="Alanine dehydrogenase/pyridine nucleotide transhydrogenase NAD(H)-binding" evidence="15">
    <location>
        <begin position="143"/>
        <end position="307"/>
    </location>
</feature>
<gene>
    <name evidence="17" type="ORF">ACFPEL_00060</name>
</gene>
<dbReference type="NCBIfam" id="TIGR00561">
    <property type="entry name" value="pntA"/>
    <property type="match status" value="1"/>
</dbReference>
<keyword evidence="4" id="KW-1003">Cell membrane</keyword>
<dbReference type="CDD" id="cd05304">
    <property type="entry name" value="Rubrum_tdh"/>
    <property type="match status" value="1"/>
</dbReference>
<organism evidence="17 18">
    <name type="scientific">Actinomycetospora chibensis</name>
    <dbReference type="NCBI Taxonomy" id="663606"/>
    <lineage>
        <taxon>Bacteria</taxon>
        <taxon>Bacillati</taxon>
        <taxon>Actinomycetota</taxon>
        <taxon>Actinomycetes</taxon>
        <taxon>Pseudonocardiales</taxon>
        <taxon>Pseudonocardiaceae</taxon>
        <taxon>Actinomycetospora</taxon>
    </lineage>
</organism>
<dbReference type="EMBL" id="JBHSIM010000001">
    <property type="protein sequence ID" value="MFC4830785.1"/>
    <property type="molecule type" value="Genomic_DNA"/>
</dbReference>
<keyword evidence="8" id="KW-0521">NADP</keyword>
<dbReference type="Proteomes" id="UP001595909">
    <property type="component" value="Unassembled WGS sequence"/>
</dbReference>
<dbReference type="PIRSF" id="PIRSF000203">
    <property type="entry name" value="NADP_transhydrogenase_alpha"/>
    <property type="match status" value="1"/>
</dbReference>
<evidence type="ECO:0000256" key="10">
    <source>
        <dbReference type="ARBA" id="ARBA00022989"/>
    </source>
</evidence>
<dbReference type="InterPro" id="IPR024605">
    <property type="entry name" value="NADP_transhyd_a_C"/>
</dbReference>
<dbReference type="PANTHER" id="PTHR10160">
    <property type="entry name" value="NAD(P) TRANSHYDROGENASE"/>
    <property type="match status" value="1"/>
</dbReference>
<keyword evidence="9" id="KW-1278">Translocase</keyword>
<evidence type="ECO:0000256" key="1">
    <source>
        <dbReference type="ARBA" id="ARBA00003943"/>
    </source>
</evidence>
<feature type="transmembrane region" description="Helical" evidence="14">
    <location>
        <begin position="400"/>
        <end position="416"/>
    </location>
</feature>
<keyword evidence="5" id="KW-0997">Cell inner membrane</keyword>
<evidence type="ECO:0000256" key="14">
    <source>
        <dbReference type="SAM" id="Phobius"/>
    </source>
</evidence>
<dbReference type="InterPro" id="IPR026255">
    <property type="entry name" value="NADP_transhyd_a"/>
</dbReference>
<dbReference type="Pfam" id="PF12769">
    <property type="entry name" value="PNTB_4TM"/>
    <property type="match status" value="1"/>
</dbReference>
<sequence>MRIGVPREPGGRETRVAATPATVVGLIDLGATVIVEPGAGERASFTDDAYAAAGAEIGDPWSADVVLALRTPDAEHLDRLAPGTTLVAMVAPARHPDLLADLARRGITVLATDAVPRISRAQSLDVLSSMANIAGYRAVVEAAHRFGRFFTGQVTAAGKVPPATVLVAGAGVAGLAAIGAASSLGAVVRATDPRPEVAEQVRSLGGTFLEVDVQQEASTDGYARATSEAYDARAAEIYTEQAADVDVVITTALIPGRTAPRLLTAADVALMKPGSVVVDMAAGQGGNVEGSVADEVVVTENGVIIVGDTDLAARLPAQASQLYGTNLLNLLKLLVPEKDGRLVLDLDDVVVRGVTVTHHGEVLWPPPPISVSAAPSAPVEPTASTPVVGPAKPTSPARRYALIAVAFAVLFAATAFAPPALATNLTVFVLAVVIGYYVIGKVHHALHTPLMSVTNAISGVVVVGALLQFGQHGPVVSILAAVAVLLASINIVGGFAVTRRMLAMFTRGPS</sequence>
<dbReference type="Pfam" id="PF01262">
    <property type="entry name" value="AlaDh_PNT_C"/>
    <property type="match status" value="1"/>
</dbReference>
<evidence type="ECO:0000313" key="18">
    <source>
        <dbReference type="Proteomes" id="UP001595909"/>
    </source>
</evidence>
<dbReference type="Gene3D" id="3.40.50.720">
    <property type="entry name" value="NAD(P)-binding Rossmann-like Domain"/>
    <property type="match status" value="2"/>
</dbReference>
<evidence type="ECO:0000256" key="9">
    <source>
        <dbReference type="ARBA" id="ARBA00022967"/>
    </source>
</evidence>
<protein>
    <recommendedName>
        <fullName evidence="3">proton-translocating NAD(P)(+) transhydrogenase</fullName>
        <ecNumber evidence="3">7.1.1.1</ecNumber>
    </recommendedName>
</protein>
<feature type="transmembrane region" description="Helical" evidence="14">
    <location>
        <begin position="451"/>
        <end position="469"/>
    </location>
</feature>
<dbReference type="NCBIfam" id="NF006942">
    <property type="entry name" value="PRK09424.1"/>
    <property type="match status" value="1"/>
</dbReference>
<evidence type="ECO:0000256" key="7">
    <source>
        <dbReference type="ARBA" id="ARBA00022741"/>
    </source>
</evidence>
<dbReference type="RefSeq" id="WP_274188851.1">
    <property type="nucleotide sequence ID" value="NZ_BAABHN010000001.1"/>
</dbReference>
<evidence type="ECO:0000256" key="8">
    <source>
        <dbReference type="ARBA" id="ARBA00022857"/>
    </source>
</evidence>
<evidence type="ECO:0000256" key="6">
    <source>
        <dbReference type="ARBA" id="ARBA00022692"/>
    </source>
</evidence>
<dbReference type="InterPro" id="IPR007886">
    <property type="entry name" value="AlaDH/PNT_N"/>
</dbReference>
<evidence type="ECO:0000313" key="17">
    <source>
        <dbReference type="EMBL" id="MFC4830785.1"/>
    </source>
</evidence>
<feature type="transmembrane region" description="Helical" evidence="14">
    <location>
        <begin position="422"/>
        <end position="439"/>
    </location>
</feature>
<dbReference type="SUPFAM" id="SSF52283">
    <property type="entry name" value="Formate/glycerate dehydrogenase catalytic domain-like"/>
    <property type="match status" value="1"/>
</dbReference>
<name>A0ABV9RAF7_9PSEU</name>